<dbReference type="KEGG" id="smaa:IT774_04510"/>
<evidence type="ECO:0000313" key="1">
    <source>
        <dbReference type="EMBL" id="QPG06452.1"/>
    </source>
</evidence>
<dbReference type="RefSeq" id="WP_195811528.1">
    <property type="nucleotide sequence ID" value="NZ_CP064795.1"/>
</dbReference>
<dbReference type="AlphaFoldDB" id="A0A7S9DZ21"/>
<dbReference type="SUPFAM" id="SSF50630">
    <property type="entry name" value="Acid proteases"/>
    <property type="match status" value="1"/>
</dbReference>
<dbReference type="EMBL" id="CP064795">
    <property type="protein sequence ID" value="QPG06452.1"/>
    <property type="molecule type" value="Genomic_DNA"/>
</dbReference>
<evidence type="ECO:0000313" key="2">
    <source>
        <dbReference type="Proteomes" id="UP000595095"/>
    </source>
</evidence>
<gene>
    <name evidence="1" type="ORF">IT774_04510</name>
</gene>
<keyword evidence="2" id="KW-1185">Reference proteome</keyword>
<protein>
    <submittedName>
        <fullName evidence="1">Retropepsin-like domain-containing protein</fullName>
    </submittedName>
</protein>
<dbReference type="InterPro" id="IPR021109">
    <property type="entry name" value="Peptidase_aspartic_dom_sf"/>
</dbReference>
<organism evidence="1 2">
    <name type="scientific">Salinimonas marina</name>
    <dbReference type="NCBI Taxonomy" id="2785918"/>
    <lineage>
        <taxon>Bacteria</taxon>
        <taxon>Pseudomonadati</taxon>
        <taxon>Pseudomonadota</taxon>
        <taxon>Gammaproteobacteria</taxon>
        <taxon>Alteromonadales</taxon>
        <taxon>Alteromonadaceae</taxon>
        <taxon>Alteromonas/Salinimonas group</taxon>
        <taxon>Salinimonas</taxon>
    </lineage>
</organism>
<dbReference type="Pfam" id="PF13650">
    <property type="entry name" value="Asp_protease_2"/>
    <property type="match status" value="1"/>
</dbReference>
<name>A0A7S9DZ21_9ALTE</name>
<dbReference type="Gene3D" id="2.40.70.10">
    <property type="entry name" value="Acid Proteases"/>
    <property type="match status" value="1"/>
</dbReference>
<sequence length="205" mass="22484">MFGTTTGINNVVEAALGHSSIGLLLGAPLFQGNVMQIDYPGRKLRLISRDVVNLHKIKNIPMVEQRGSGMPLVEVTLNGQRTWLVLDTGNAGGIMIERSLAEGLGLANSDNQVHQASDISKTVKLESTRIDEVVFGPYTLENMLVSFNAEGSNIDLNNQYKTTGTRIRGKKVEGLIGYEVLKHFVITMDYQRAYLHAGLPEQDSE</sequence>
<proteinExistence type="predicted"/>
<accession>A0A7S9DZ21</accession>
<reference evidence="1 2" key="1">
    <citation type="submission" date="2020-11" db="EMBL/GenBank/DDBJ databases">
        <title>Complete genome sequence for Salinimonas sp. strain G2-b.</title>
        <authorList>
            <person name="Park S.-J."/>
        </authorList>
    </citation>
    <scope>NUCLEOTIDE SEQUENCE [LARGE SCALE GENOMIC DNA]</scope>
    <source>
        <strain evidence="1 2">G2-b</strain>
    </source>
</reference>
<dbReference type="Proteomes" id="UP000595095">
    <property type="component" value="Chromosome"/>
</dbReference>